<organism evidence="1">
    <name type="scientific">uncultured Caudovirales phage</name>
    <dbReference type="NCBI Taxonomy" id="2100421"/>
    <lineage>
        <taxon>Viruses</taxon>
        <taxon>Duplodnaviria</taxon>
        <taxon>Heunggongvirae</taxon>
        <taxon>Uroviricota</taxon>
        <taxon>Caudoviricetes</taxon>
        <taxon>Peduoviridae</taxon>
        <taxon>Maltschvirus</taxon>
        <taxon>Maltschvirus maltsch</taxon>
    </lineage>
</organism>
<gene>
    <name evidence="1" type="ORF">UFOVP449_221</name>
</gene>
<reference evidence="1" key="1">
    <citation type="submission" date="2020-04" db="EMBL/GenBank/DDBJ databases">
        <authorList>
            <person name="Chiriac C."/>
            <person name="Salcher M."/>
            <person name="Ghai R."/>
            <person name="Kavagutti S V."/>
        </authorList>
    </citation>
    <scope>NUCLEOTIDE SEQUENCE</scope>
</reference>
<sequence>MQYRKKPIVIDAIKLENLEVLNLMKIQNFVGLGLDVFEVLDDGLLIETLEGKMKASIGDYIIKGVKGEFYPCKPDIFEMNYELASTSSQTEISEPNPQLIESMCYRYSHSFGFLDDNHKESIRTTMRQLWEEVVGKGFYKQTEISDEDIEKFAFEKYHEVEDSRWFEPLQLGAKWYREQLKKKP</sequence>
<dbReference type="EMBL" id="LR796420">
    <property type="protein sequence ID" value="CAB4143566.1"/>
    <property type="molecule type" value="Genomic_DNA"/>
</dbReference>
<protein>
    <submittedName>
        <fullName evidence="1">Uncharacterized protein</fullName>
    </submittedName>
</protein>
<evidence type="ECO:0000313" key="1">
    <source>
        <dbReference type="EMBL" id="CAB4143566.1"/>
    </source>
</evidence>
<accession>A0A6J5MEU5</accession>
<name>A0A6J5MEU5_9CAUD</name>
<proteinExistence type="predicted"/>